<sequence length="317" mass="35765">MSNVTGTFWLGHYNTIRTKFNLLKSIRWGRLSVISIPSVWLAIFFFIPFLVVFKISLAEPAIAVPPYTDLFVWDADNAIAEIKLKFGNYLYLWEDSFYLDAYLSSVKIAAVSTFFTLLIGFPMAYYIAGKKSSTRTLLLTLVILPFWTSFLLRVYAWMGFLKKNGIVNEFLQAIGLIDQPLQLLQTDFAVYIGIVYTYLPFMILPLYTTLEKLDGSLIEAAKDLGASPVKAFFLVTLPMCMPGIFAGCLLVFIPAVGEFVIPALLGASDTLMIGRVLWDEFFQNRDWPMASAVATVMLIILVVPIMFLRTGKNEEKQ</sequence>
<gene>
    <name evidence="10" type="ORF">SAMN05216262_101108</name>
</gene>
<organism evidence="10 11">
    <name type="scientific">Colwellia chukchiensis</name>
    <dbReference type="NCBI Taxonomy" id="641665"/>
    <lineage>
        <taxon>Bacteria</taxon>
        <taxon>Pseudomonadati</taxon>
        <taxon>Pseudomonadota</taxon>
        <taxon>Gammaproteobacteria</taxon>
        <taxon>Alteromonadales</taxon>
        <taxon>Colwelliaceae</taxon>
        <taxon>Colwellia</taxon>
    </lineage>
</organism>
<evidence type="ECO:0000256" key="2">
    <source>
        <dbReference type="ARBA" id="ARBA00007069"/>
    </source>
</evidence>
<dbReference type="OrthoDB" id="9807047at2"/>
<comment type="subcellular location">
    <subcellularLocation>
        <location evidence="1 8">Cell membrane</location>
        <topology evidence="1 8">Multi-pass membrane protein</topology>
    </subcellularLocation>
</comment>
<evidence type="ECO:0000313" key="10">
    <source>
        <dbReference type="EMBL" id="SEK33853.1"/>
    </source>
</evidence>
<evidence type="ECO:0000256" key="3">
    <source>
        <dbReference type="ARBA" id="ARBA00022448"/>
    </source>
</evidence>
<dbReference type="Proteomes" id="UP000199297">
    <property type="component" value="Unassembled WGS sequence"/>
</dbReference>
<evidence type="ECO:0000313" key="11">
    <source>
        <dbReference type="Proteomes" id="UP000199297"/>
    </source>
</evidence>
<dbReference type="PANTHER" id="PTHR42929">
    <property type="entry name" value="INNER MEMBRANE ABC TRANSPORTER PERMEASE PROTEIN YDCU-RELATED-RELATED"/>
    <property type="match status" value="1"/>
</dbReference>
<feature type="domain" description="ABC transmembrane type-1" evidence="9">
    <location>
        <begin position="102"/>
        <end position="308"/>
    </location>
</feature>
<evidence type="ECO:0000259" key="9">
    <source>
        <dbReference type="PROSITE" id="PS50928"/>
    </source>
</evidence>
<dbReference type="Gene3D" id="1.10.3720.10">
    <property type="entry name" value="MetI-like"/>
    <property type="match status" value="1"/>
</dbReference>
<feature type="transmembrane region" description="Helical" evidence="8">
    <location>
        <begin position="101"/>
        <end position="125"/>
    </location>
</feature>
<dbReference type="InterPro" id="IPR035906">
    <property type="entry name" value="MetI-like_sf"/>
</dbReference>
<feature type="transmembrane region" description="Helical" evidence="8">
    <location>
        <begin position="31"/>
        <end position="53"/>
    </location>
</feature>
<dbReference type="CDD" id="cd06261">
    <property type="entry name" value="TM_PBP2"/>
    <property type="match status" value="1"/>
</dbReference>
<feature type="transmembrane region" description="Helical" evidence="8">
    <location>
        <begin position="231"/>
        <end position="253"/>
    </location>
</feature>
<comment type="similarity">
    <text evidence="2">Belongs to the binding-protein-dependent transport system permease family. CysTW subfamily.</text>
</comment>
<evidence type="ECO:0000256" key="6">
    <source>
        <dbReference type="ARBA" id="ARBA00022989"/>
    </source>
</evidence>
<evidence type="ECO:0000256" key="4">
    <source>
        <dbReference type="ARBA" id="ARBA00022475"/>
    </source>
</evidence>
<keyword evidence="11" id="KW-1185">Reference proteome</keyword>
<keyword evidence="5 8" id="KW-0812">Transmembrane</keyword>
<keyword evidence="4" id="KW-1003">Cell membrane</keyword>
<accession>A0A1H7G6D9</accession>
<evidence type="ECO:0000256" key="7">
    <source>
        <dbReference type="ARBA" id="ARBA00023136"/>
    </source>
</evidence>
<name>A0A1H7G6D9_9GAMM</name>
<dbReference type="InterPro" id="IPR000515">
    <property type="entry name" value="MetI-like"/>
</dbReference>
<dbReference type="SUPFAM" id="SSF161098">
    <property type="entry name" value="MetI-like"/>
    <property type="match status" value="1"/>
</dbReference>
<dbReference type="EMBL" id="FOBI01000001">
    <property type="protein sequence ID" value="SEK33853.1"/>
    <property type="molecule type" value="Genomic_DNA"/>
</dbReference>
<dbReference type="Pfam" id="PF00528">
    <property type="entry name" value="BPD_transp_1"/>
    <property type="match status" value="1"/>
</dbReference>
<dbReference type="PROSITE" id="PS50928">
    <property type="entry name" value="ABC_TM1"/>
    <property type="match status" value="1"/>
</dbReference>
<dbReference type="STRING" id="641665.GCA_002104455_00595"/>
<dbReference type="AlphaFoldDB" id="A0A1H7G6D9"/>
<keyword evidence="6 8" id="KW-1133">Transmembrane helix</keyword>
<proteinExistence type="inferred from homology"/>
<dbReference type="GO" id="GO:0055085">
    <property type="term" value="P:transmembrane transport"/>
    <property type="evidence" value="ECO:0007669"/>
    <property type="project" value="InterPro"/>
</dbReference>
<reference evidence="11" key="1">
    <citation type="submission" date="2016-10" db="EMBL/GenBank/DDBJ databases">
        <authorList>
            <person name="Varghese N."/>
            <person name="Submissions S."/>
        </authorList>
    </citation>
    <scope>NUCLEOTIDE SEQUENCE [LARGE SCALE GENOMIC DNA]</scope>
    <source>
        <strain evidence="11">CGMCC 1.9127</strain>
    </source>
</reference>
<keyword evidence="7 8" id="KW-0472">Membrane</keyword>
<evidence type="ECO:0000256" key="8">
    <source>
        <dbReference type="RuleBase" id="RU363032"/>
    </source>
</evidence>
<dbReference type="GO" id="GO:0005886">
    <property type="term" value="C:plasma membrane"/>
    <property type="evidence" value="ECO:0007669"/>
    <property type="project" value="UniProtKB-SubCell"/>
</dbReference>
<feature type="transmembrane region" description="Helical" evidence="8">
    <location>
        <begin position="290"/>
        <end position="308"/>
    </location>
</feature>
<feature type="transmembrane region" description="Helical" evidence="8">
    <location>
        <begin position="188"/>
        <end position="210"/>
    </location>
</feature>
<protein>
    <submittedName>
        <fullName evidence="10">Putrescine transport system permease protein</fullName>
    </submittedName>
</protein>
<dbReference type="RefSeq" id="WP_085283056.1">
    <property type="nucleotide sequence ID" value="NZ_FOBI01000001.1"/>
</dbReference>
<feature type="transmembrane region" description="Helical" evidence="8">
    <location>
        <begin position="137"/>
        <end position="158"/>
    </location>
</feature>
<dbReference type="PANTHER" id="PTHR42929:SF3">
    <property type="entry name" value="PUTRESCINE TRANSPORT SYSTEM PERMEASE PROTEIN POTH"/>
    <property type="match status" value="1"/>
</dbReference>
<keyword evidence="3 8" id="KW-0813">Transport</keyword>
<evidence type="ECO:0000256" key="5">
    <source>
        <dbReference type="ARBA" id="ARBA00022692"/>
    </source>
</evidence>
<evidence type="ECO:0000256" key="1">
    <source>
        <dbReference type="ARBA" id="ARBA00004651"/>
    </source>
</evidence>